<evidence type="ECO:0000313" key="2">
    <source>
        <dbReference type="Proteomes" id="UP001480082"/>
    </source>
</evidence>
<dbReference type="Proteomes" id="UP001480082">
    <property type="component" value="Unassembled WGS sequence"/>
</dbReference>
<name>A0ACC6T5B6_9HYPH</name>
<accession>A0ACC6T5B6</accession>
<evidence type="ECO:0000313" key="1">
    <source>
        <dbReference type="EMBL" id="MER9287112.1"/>
    </source>
</evidence>
<keyword evidence="2" id="KW-1185">Reference proteome</keyword>
<comment type="caution">
    <text evidence="1">The sequence shown here is derived from an EMBL/GenBank/DDBJ whole genome shotgun (WGS) entry which is preliminary data.</text>
</comment>
<protein>
    <submittedName>
        <fullName evidence="1">Sugar nucleotide-binding protein</fullName>
    </submittedName>
</protein>
<organism evidence="1 2">
    <name type="scientific">Mesorhizobium australicum</name>
    <dbReference type="NCBI Taxonomy" id="536018"/>
    <lineage>
        <taxon>Bacteria</taxon>
        <taxon>Pseudomonadati</taxon>
        <taxon>Pseudomonadota</taxon>
        <taxon>Alphaproteobacteria</taxon>
        <taxon>Hyphomicrobiales</taxon>
        <taxon>Phyllobacteriaceae</taxon>
        <taxon>Mesorhizobium</taxon>
    </lineage>
</organism>
<gene>
    <name evidence="1" type="ORF">NKI81_24705</name>
</gene>
<proteinExistence type="predicted"/>
<dbReference type="EMBL" id="JAMYRI010000017">
    <property type="protein sequence ID" value="MER9287112.1"/>
    <property type="molecule type" value="Genomic_DNA"/>
</dbReference>
<reference evidence="1 2" key="1">
    <citation type="journal article" date="2024" name="Proc. Natl. Acad. Sci. U.S.A.">
        <title>The evolutionary genomics of adaptation to stress in wild rhizobium bacteria.</title>
        <authorList>
            <person name="Kehlet-Delgado H."/>
            <person name="Montoya A.P."/>
            <person name="Jensen K.T."/>
            <person name="Wendlandt C.E."/>
            <person name="Dexheimer C."/>
            <person name="Roberts M."/>
            <person name="Torres Martinez L."/>
            <person name="Friesen M.L."/>
            <person name="Griffitts J.S."/>
            <person name="Porter S.S."/>
        </authorList>
    </citation>
    <scope>NUCLEOTIDE SEQUENCE [LARGE SCALE GENOMIC DNA]</scope>
    <source>
        <strain evidence="1 2">M0468</strain>
    </source>
</reference>
<sequence>MTARTMQTGTVLATPEIWGGVECSIIRLRNRWRDETAETGHTGRLADLDRIRDLGIRTLRYPLLWESISPDDIETADFSWHDERMPRLKELGIDVIAGLLHHGSGPRYTNLLDPAFPELLARHARRVAERYPEIRRFTPVNEPLTTARFSALYGHWYPHRRRLPDFARALINQCRGVALAMRAIREVTPHAALVQTEDLGKTFSTPLLGYQADYENERRWLTFDLLFGRVDRSHPWFSRLIDHGIAEQELQAFVDEPCPPDIVGVNHYPTSERFLDHRRSKLSAGALVGGNDRHHYADLDAVRMHLPLGSLGPEPRLREVCARYDRPVAVTEVHHGCSRDEQLRWLNEVWSAANRLAGEGKNIAAVTAWALFGCVDWNSLLMREEGAYEAGAFDVRSPSPRLTALGRAVRQMASGARPRHPVLDSPGWWRRDTRFFRPPPETTAELGAEGNARKVLILCKDAALGGAFCRVAAHRGLEFIALDANDLNITEPHSVRRVLLKHRPWAFIRLASAQPADGRLDGQHATGEGPADGAVLATVCAAAGVALMTVTSDALVAKTLSGGLVESCPVTPVSGVRNLNATVEEMVMKHHPGALVIRTSAVFGPWNTGDALSQILDKIAVDRALRLPADAVCSPTYVPDLAHAALDLLIDGETGLWHLANDGAVSWYEWAREVADSLGLDPRLVLRDHGGAGDLAPAALASERGQLMPSLASALGRFLRECDVRWNKTSAALGS</sequence>